<evidence type="ECO:0000256" key="1">
    <source>
        <dbReference type="ARBA" id="ARBA00004442"/>
    </source>
</evidence>
<evidence type="ECO:0000313" key="9">
    <source>
        <dbReference type="EMBL" id="KDA53543.1"/>
    </source>
</evidence>
<keyword evidence="4" id="KW-1134">Transmembrane beta strand</keyword>
<protein>
    <recommendedName>
        <fullName evidence="11">TolC family protein</fullName>
    </recommendedName>
</protein>
<sequence>MGFAQDPAVRWTMRRQPGFLGLAVAMLSWLSSPWLFASPSSQPWVPPTASGGSLGLQQALTLALTHDPAVAQARATKAFNLGSWRLQQGAFDEVFTFDGSFSRDTLPLASGLYKNELVRRRILRGVANAFEALAQGIQQQLDSGELGPLPECIETTITIGTTVTEVHCVPNTVFIDLEALLRGYEDAGLPEAVQAVRDAWRRQLETYLATARLVAYVSRQILRQQGVAPTIEDRDTLAYSFGLTKLYRNGIQLAPQVQIEAVRDTWRGKPLDPSFGGKGVLASYTSRMGFQLDIPLGRGGGYISAQSAERAAQAQAEASAYSEGATLQRTALSTWVAYYNAVAARERLRLFQETVTREEKLFELANALVEADEIAPADTVLLQARLAQAQAQAAQAREAYQRARVELLSTMGFSAFDPSNLPELSDALPEPPGEQELEALAAKLVRQELAAARPEVTAAKLAAKAASFLADAARADLRREVNLSFTAWYTGLHETPKTMAATRWWPGVTKAFGEGFAGPSAVLSLNFSLPFANSFARGRLASARALERQALIRQGDLERTIGLRATEQVAKVRERKAEFLARVQGAEAAAKSLEAAQELFRAGELGMVDLIVTEEALIAAQIAMVNAQLSLATDVVKLRYELGELLPIQVQGTEVRVGEL</sequence>
<evidence type="ECO:0000256" key="6">
    <source>
        <dbReference type="ARBA" id="ARBA00023136"/>
    </source>
</evidence>
<evidence type="ECO:0000256" key="8">
    <source>
        <dbReference type="SAM" id="Coils"/>
    </source>
</evidence>
<dbReference type="GO" id="GO:1990281">
    <property type="term" value="C:efflux pump complex"/>
    <property type="evidence" value="ECO:0007669"/>
    <property type="project" value="TreeGrafter"/>
</dbReference>
<evidence type="ECO:0000256" key="3">
    <source>
        <dbReference type="ARBA" id="ARBA00022448"/>
    </source>
</evidence>
<reference evidence="9 10" key="1">
    <citation type="submission" date="2014-04" db="EMBL/GenBank/DDBJ databases">
        <title>The Genome Sequence of Thermoanaerobaculum aquaticum MP-01, The First Cultivated Group 23 Acidobacterium.</title>
        <authorList>
            <person name="Stamps B.W."/>
            <person name="Losey N.A."/>
            <person name="Lawson P.A."/>
            <person name="Stevenson B.S."/>
        </authorList>
    </citation>
    <scope>NUCLEOTIDE SEQUENCE [LARGE SCALE GENOMIC DNA]</scope>
    <source>
        <strain evidence="9 10">MP-01</strain>
    </source>
</reference>
<keyword evidence="7" id="KW-0998">Cell outer membrane</keyword>
<evidence type="ECO:0000256" key="4">
    <source>
        <dbReference type="ARBA" id="ARBA00022452"/>
    </source>
</evidence>
<keyword evidence="10" id="KW-1185">Reference proteome</keyword>
<name>A0A062XRU8_9BACT</name>
<dbReference type="GO" id="GO:0015288">
    <property type="term" value="F:porin activity"/>
    <property type="evidence" value="ECO:0007669"/>
    <property type="project" value="TreeGrafter"/>
</dbReference>
<dbReference type="PANTHER" id="PTHR30026">
    <property type="entry name" value="OUTER MEMBRANE PROTEIN TOLC"/>
    <property type="match status" value="1"/>
</dbReference>
<dbReference type="Gene3D" id="1.20.1600.10">
    <property type="entry name" value="Outer membrane efflux proteins (OEP)"/>
    <property type="match status" value="1"/>
</dbReference>
<keyword evidence="5" id="KW-0812">Transmembrane</keyword>
<comment type="similarity">
    <text evidence="2">Belongs to the outer membrane factor (OMF) (TC 1.B.17) family.</text>
</comment>
<dbReference type="GO" id="GO:0015562">
    <property type="term" value="F:efflux transmembrane transporter activity"/>
    <property type="evidence" value="ECO:0007669"/>
    <property type="project" value="InterPro"/>
</dbReference>
<evidence type="ECO:0000256" key="7">
    <source>
        <dbReference type="ARBA" id="ARBA00023237"/>
    </source>
</evidence>
<dbReference type="STRING" id="1312852.EG19_04900"/>
<evidence type="ECO:0008006" key="11">
    <source>
        <dbReference type="Google" id="ProtNLM"/>
    </source>
</evidence>
<dbReference type="InterPro" id="IPR051906">
    <property type="entry name" value="TolC-like"/>
</dbReference>
<dbReference type="Proteomes" id="UP000027284">
    <property type="component" value="Unassembled WGS sequence"/>
</dbReference>
<dbReference type="InterPro" id="IPR003423">
    <property type="entry name" value="OMP_efflux"/>
</dbReference>
<evidence type="ECO:0000256" key="5">
    <source>
        <dbReference type="ARBA" id="ARBA00022692"/>
    </source>
</evidence>
<dbReference type="SUPFAM" id="SSF56954">
    <property type="entry name" value="Outer membrane efflux proteins (OEP)"/>
    <property type="match status" value="1"/>
</dbReference>
<dbReference type="EMBL" id="JMFG01000020">
    <property type="protein sequence ID" value="KDA53543.1"/>
    <property type="molecule type" value="Genomic_DNA"/>
</dbReference>
<organism evidence="9 10">
    <name type="scientific">Thermoanaerobaculum aquaticum</name>
    <dbReference type="NCBI Taxonomy" id="1312852"/>
    <lineage>
        <taxon>Bacteria</taxon>
        <taxon>Pseudomonadati</taxon>
        <taxon>Acidobacteriota</taxon>
        <taxon>Thermoanaerobaculia</taxon>
        <taxon>Thermoanaerobaculales</taxon>
        <taxon>Thermoanaerobaculaceae</taxon>
        <taxon>Thermoanaerobaculum</taxon>
    </lineage>
</organism>
<dbReference type="PANTHER" id="PTHR30026:SF20">
    <property type="entry name" value="OUTER MEMBRANE PROTEIN TOLC"/>
    <property type="match status" value="1"/>
</dbReference>
<dbReference type="Pfam" id="PF02321">
    <property type="entry name" value="OEP"/>
    <property type="match status" value="1"/>
</dbReference>
<evidence type="ECO:0000313" key="10">
    <source>
        <dbReference type="Proteomes" id="UP000027284"/>
    </source>
</evidence>
<dbReference type="AlphaFoldDB" id="A0A062XRU8"/>
<keyword evidence="8" id="KW-0175">Coiled coil</keyword>
<comment type="subcellular location">
    <subcellularLocation>
        <location evidence="1">Cell outer membrane</location>
    </subcellularLocation>
</comment>
<gene>
    <name evidence="9" type="ORF">EG19_04900</name>
</gene>
<proteinExistence type="inferred from homology"/>
<accession>A0A062XRU8</accession>
<comment type="caution">
    <text evidence="9">The sequence shown here is derived from an EMBL/GenBank/DDBJ whole genome shotgun (WGS) entry which is preliminary data.</text>
</comment>
<dbReference type="GO" id="GO:0009279">
    <property type="term" value="C:cell outer membrane"/>
    <property type="evidence" value="ECO:0007669"/>
    <property type="project" value="UniProtKB-SubCell"/>
</dbReference>
<keyword evidence="6" id="KW-0472">Membrane</keyword>
<keyword evidence="3" id="KW-0813">Transport</keyword>
<feature type="coiled-coil region" evidence="8">
    <location>
        <begin position="379"/>
        <end position="406"/>
    </location>
</feature>
<evidence type="ECO:0000256" key="2">
    <source>
        <dbReference type="ARBA" id="ARBA00007613"/>
    </source>
</evidence>